<evidence type="ECO:0000313" key="3">
    <source>
        <dbReference type="Proteomes" id="UP001157138"/>
    </source>
</evidence>
<feature type="compositionally biased region" description="Polar residues" evidence="1">
    <location>
        <begin position="34"/>
        <end position="48"/>
    </location>
</feature>
<evidence type="ECO:0000313" key="2">
    <source>
        <dbReference type="EMBL" id="GLT17811.1"/>
    </source>
</evidence>
<accession>A0ABQ6EXM4</accession>
<feature type="region of interest" description="Disordered" evidence="1">
    <location>
        <begin position="34"/>
        <end position="57"/>
    </location>
</feature>
<comment type="caution">
    <text evidence="2">The sequence shown here is derived from an EMBL/GenBank/DDBJ whole genome shotgun (WGS) entry which is preliminary data.</text>
</comment>
<organism evidence="2 3">
    <name type="scientific">Vibrio zhanjiangensis</name>
    <dbReference type="NCBI Taxonomy" id="1046128"/>
    <lineage>
        <taxon>Bacteria</taxon>
        <taxon>Pseudomonadati</taxon>
        <taxon>Pseudomonadota</taxon>
        <taxon>Gammaproteobacteria</taxon>
        <taxon>Vibrionales</taxon>
        <taxon>Vibrionaceae</taxon>
        <taxon>Vibrio</taxon>
    </lineage>
</organism>
<reference evidence="3" key="1">
    <citation type="journal article" date="2019" name="Int. J. Syst. Evol. Microbiol.">
        <title>The Global Catalogue of Microorganisms (GCM) 10K type strain sequencing project: providing services to taxonomists for standard genome sequencing and annotation.</title>
        <authorList>
            <consortium name="The Broad Institute Genomics Platform"/>
            <consortium name="The Broad Institute Genome Sequencing Center for Infectious Disease"/>
            <person name="Wu L."/>
            <person name="Ma J."/>
        </authorList>
    </citation>
    <scope>NUCLEOTIDE SEQUENCE [LARGE SCALE GENOMIC DNA]</scope>
    <source>
        <strain evidence="3">NBRC 108723</strain>
    </source>
</reference>
<dbReference type="Pfam" id="PF14891">
    <property type="entry name" value="Peptidase_M91"/>
    <property type="match status" value="1"/>
</dbReference>
<feature type="region of interest" description="Disordered" evidence="1">
    <location>
        <begin position="1696"/>
        <end position="1723"/>
    </location>
</feature>
<gene>
    <name evidence="2" type="ORF">GCM10007938_15890</name>
</gene>
<dbReference type="RefSeq" id="WP_284191712.1">
    <property type="nucleotide sequence ID" value="NZ_BSPW01000027.1"/>
</dbReference>
<sequence>MVIETNKLNPTTVVNSGTTQLEFKKNPVARSLTRASNDRNATPKSTNAKAIATTPDGPAVGKTVAAVEKKVGFEQESQANTDVLETETQEHIESFLQNFESIHRDWEEFKLLGYNRKSPQVNQEAITELKKTATELRQHKDQQVIDKATEVLSLLKNFPQKDINALVSRKLAHDNEKERGKAVVMVAHVNASIAMLQDGLETLAHSRQRNLSQKVKEKTRDAVIAQTLTHLSQGKEDQEALTVSLQTILDEDKGPLAKKLTKAQSSEFEATCITEAEKLREKAHSLQETATRVSRPMIKVRGFLGNVHKSPISIENRVKAEKFLANSSNLLKELSNDISDSAQALSPQKSTISKVGASVGNSLIKALVAFDNPDYALESAANMVEKGGKSIAMGANALRSTAIYGTHKTTQAANTKKINHLETAEQIVDSTARAFLNQMLGAQEHITRSVDPLLSTLTTLIKEDEKLKEKLGWNYAEDFALSGDISTKNMQKALQSKEGESRERAVLNAVLDESLRISQTQKSKESRSWFQSHENLKQSVVTVNQSINRALTMISDSNLQAVQERILDRVPVELKPEVTKSLADLTCQMADYRTQLEKSVKALKTAVNLSGHGDFEDARKNALAAKEEAGKVKQKIKTKSTELTGESLHTYSRHGRLAKSIGEWINNTKLEFSDEPKEVGEIIDRVLQGLEHDGLGKLLSKQGDPLAILGSERVKTAESEAAEKMLLWGKSAAEIMKERGDLKDYFFRWGEKNVSYAAAVSLIGGAVGEGVAALEYLADFDPSLKPKMGLLKVALAPLTMEIGIRKLKNSVKPGQDLPFEEINQYVREESLKAAFRLATGLMPRGAKSALGAAITVGGLATGNSNLGKTVKSHFILDTAYVTGFMGARAVADEVIGEVLKGKTLSEDIQPTEELSNAFEQSSATSNTYPAIARGKGEYKEAVVDAQMENHTEEVAGNDSVGGHDNTDLNIQSLVDKVKVNGSSDVQAKTREALNTLCQTEDGRAMLNILINSGMEFEIRYAGETGDELRQEGGRTFFASSTDVDNGIIYFDPFNTLSATSGEDIEDDEWRERDPSIALFHELKHIYDRLASQNANLDADVFTENGYRQQFYALRGEEAVLRDDDSHGTYADGRVGFWDNGPRAGEFDEIELDMYGHHHGDEGFPSLRERFRNGIFSEERAGRYSGSPHTPEEIAEKANIVNELLQNSGQPPLSFEERLLIRNYPGLEPYQITDTVKYCREENDNWYFNSGALDSAREDLHHSVLANRGIFIDEFLEREISQDMGYNLRQKYSGDSPNSILDQKVTVVYDKRVTTREKSTNGKSGDYKITDTTPSKTFTIRQIANDEHLKYARENDPAGLGNYMNVSRYQAEDSDLADLARKVTDRDFQTAYDTHIQALKNDSEFMSSLDYFYQQAFEAKLEQLGISERDVFQVDVKMQVNGGWSWNSEDVEDHSLFAFYDKDNKLKLFSPHDNREPFTFDDVSAANNAMLDNDSEFATWVRQSSDPKWQSYLDKPREGSFWSFTDNDHAELELVKCDGGTARRNTNAMLDMLNNYMDIAAESDLEQVGHKVLSIYKDTIGVVALAATEGFPPGLKFLARAANAAIQGGLETGLAETVADKQEAGAKLGVSVLGTAAFPAGGGAAKKAGGSLGQLMGQGKDAAQNTGASMGGATRYGPYAANKGGLAGTIAGAMVGEKGEEPTQPPSLGSFLQVSPAPRDLSPDDKLRMLNDKFDEQMYQALSEDRFSNQNDPNHERLRRFLTNVLSRPSSQFGELNTREFLEGAIDVASDSVVNHILPKLQQAMEVLSSGGTVENVRALFA</sequence>
<evidence type="ECO:0000256" key="1">
    <source>
        <dbReference type="SAM" id="MobiDB-lite"/>
    </source>
</evidence>
<protein>
    <submittedName>
        <fullName evidence="2">Uncharacterized protein</fullName>
    </submittedName>
</protein>
<dbReference type="Proteomes" id="UP001157138">
    <property type="component" value="Unassembled WGS sequence"/>
</dbReference>
<name>A0ABQ6EXM4_9VIBR</name>
<dbReference type="EMBL" id="BSPW01000027">
    <property type="protein sequence ID" value="GLT17811.1"/>
    <property type="molecule type" value="Genomic_DNA"/>
</dbReference>
<proteinExistence type="predicted"/>
<dbReference type="InterPro" id="IPR028208">
    <property type="entry name" value="Effector_pro_NleD-like"/>
</dbReference>
<keyword evidence="3" id="KW-1185">Reference proteome</keyword>